<sequence>MKIEEVQSQTKKQRIATHTHIKGLGLESNGKAVPLAAGFVGQASAREASGLVVDMIRQKKMAGKALLLAGPPGTGKTALALGISQELGSKVPFCPMVGSEVYSSEVKKTEVLMENFRRAIGLRIKENKEVYEGEVTELSPEETESVTGGYVKSISHVIIGLKTVKGTKQLKLDPTIYDALIKEKVAVGDVIYIEANSGAVKRVGRSDAFATEFDLEAEEYVPLPKGEVHKKKEIVQDVTLHDLDAANARPQGGQDILSLMGQMMKPRKTEITDKLRQEINKVVNRHIDEGVAELVPGVLFIDEVHMLDMECFSYLNRALESSLSPIVIFATNRGICVSKIGSERGRRRIGGGFGKKMAWSLEKCNEVMNLETSSNKLGVVRTATEAHAEEAIEALKDGKVIAVPTDTLYGFACDACSVEAVNRIYEIKGRKHTSPLAICVGDVSDIKRFAITDHLPHGLLDCLLPGPVTAVLRRADASILEKSLNPGLDSIGVRVPDCNFIRIIAHGSGSALALTSANLSGQPSSVCVKDFENLWEHCAYVYDGGVLPSGRAGSTVVELIEPGKYKILRAGSAKEETVAILEGHSLVEYDGTMTT</sequence>
<proteinExistence type="predicted"/>
<evidence type="ECO:0000313" key="2">
    <source>
        <dbReference type="Proteomes" id="UP001060215"/>
    </source>
</evidence>
<gene>
    <name evidence="1" type="ORF">LOK49_LG12G01857</name>
</gene>
<name>A0ACC0FN01_9ERIC</name>
<reference evidence="1 2" key="1">
    <citation type="journal article" date="2022" name="Plant J.">
        <title>Chromosome-level genome of Camellia lanceoleosa provides a valuable resource for understanding genome evolution and self-incompatibility.</title>
        <authorList>
            <person name="Gong W."/>
            <person name="Xiao S."/>
            <person name="Wang L."/>
            <person name="Liao Z."/>
            <person name="Chang Y."/>
            <person name="Mo W."/>
            <person name="Hu G."/>
            <person name="Li W."/>
            <person name="Zhao G."/>
            <person name="Zhu H."/>
            <person name="Hu X."/>
            <person name="Ji K."/>
            <person name="Xiang X."/>
            <person name="Song Q."/>
            <person name="Yuan D."/>
            <person name="Jin S."/>
            <person name="Zhang L."/>
        </authorList>
    </citation>
    <scope>NUCLEOTIDE SEQUENCE [LARGE SCALE GENOMIC DNA]</scope>
    <source>
        <strain evidence="1">SQ_2022a</strain>
    </source>
</reference>
<dbReference type="EMBL" id="CM045770">
    <property type="protein sequence ID" value="KAI7990090.1"/>
    <property type="molecule type" value="Genomic_DNA"/>
</dbReference>
<dbReference type="Proteomes" id="UP001060215">
    <property type="component" value="Chromosome 13"/>
</dbReference>
<evidence type="ECO:0000313" key="1">
    <source>
        <dbReference type="EMBL" id="KAI7990090.1"/>
    </source>
</evidence>
<organism evidence="1 2">
    <name type="scientific">Camellia lanceoleosa</name>
    <dbReference type="NCBI Taxonomy" id="1840588"/>
    <lineage>
        <taxon>Eukaryota</taxon>
        <taxon>Viridiplantae</taxon>
        <taxon>Streptophyta</taxon>
        <taxon>Embryophyta</taxon>
        <taxon>Tracheophyta</taxon>
        <taxon>Spermatophyta</taxon>
        <taxon>Magnoliopsida</taxon>
        <taxon>eudicotyledons</taxon>
        <taxon>Gunneridae</taxon>
        <taxon>Pentapetalae</taxon>
        <taxon>asterids</taxon>
        <taxon>Ericales</taxon>
        <taxon>Theaceae</taxon>
        <taxon>Camellia</taxon>
    </lineage>
</organism>
<comment type="caution">
    <text evidence="1">The sequence shown here is derived from an EMBL/GenBank/DDBJ whole genome shotgun (WGS) entry which is preliminary data.</text>
</comment>
<accession>A0ACC0FN01</accession>
<protein>
    <submittedName>
        <fullName evidence="1">RuvB-like protein 1</fullName>
    </submittedName>
</protein>
<keyword evidence="2" id="KW-1185">Reference proteome</keyword>